<dbReference type="PANTHER" id="PTHR30221:SF1">
    <property type="entry name" value="SMALL-CONDUCTANCE MECHANOSENSITIVE CHANNEL"/>
    <property type="match status" value="1"/>
</dbReference>
<dbReference type="EMBL" id="SADD01000001">
    <property type="protein sequence ID" value="RVU48953.1"/>
    <property type="molecule type" value="Genomic_DNA"/>
</dbReference>
<dbReference type="InterPro" id="IPR006685">
    <property type="entry name" value="MscS_channel_2nd"/>
</dbReference>
<evidence type="ECO:0000256" key="1">
    <source>
        <dbReference type="ARBA" id="ARBA00004651"/>
    </source>
</evidence>
<dbReference type="InterPro" id="IPR045275">
    <property type="entry name" value="MscS_archaea/bacteria_type"/>
</dbReference>
<keyword evidence="3 6" id="KW-0812">Transmembrane</keyword>
<evidence type="ECO:0000313" key="8">
    <source>
        <dbReference type="EMBL" id="RVU48953.1"/>
    </source>
</evidence>
<proteinExistence type="predicted"/>
<name>A0ABY0CYJ9_9DELT</name>
<evidence type="ECO:0000256" key="6">
    <source>
        <dbReference type="SAM" id="Phobius"/>
    </source>
</evidence>
<keyword evidence="4 6" id="KW-1133">Transmembrane helix</keyword>
<dbReference type="Proteomes" id="UP000282926">
    <property type="component" value="Unassembled WGS sequence"/>
</dbReference>
<keyword evidence="9" id="KW-1185">Reference proteome</keyword>
<keyword evidence="5 6" id="KW-0472">Membrane</keyword>
<evidence type="ECO:0000256" key="5">
    <source>
        <dbReference type="ARBA" id="ARBA00023136"/>
    </source>
</evidence>
<reference evidence="8 9" key="1">
    <citation type="submission" date="2019-01" db="EMBL/GenBank/DDBJ databases">
        <title>Lujinxingia litoralis gen. nov., sp. nov. and Lujinxingia sediminis gen. nov., sp. nov., new members in the order Bradymonadales, isolated from coastal sediment.</title>
        <authorList>
            <person name="Li C.-M."/>
        </authorList>
    </citation>
    <scope>NUCLEOTIDE SEQUENCE [LARGE SCALE GENOMIC DNA]</scope>
    <source>
        <strain evidence="8 9">SEH01</strain>
    </source>
</reference>
<dbReference type="InterPro" id="IPR011066">
    <property type="entry name" value="MscS_channel_C_sf"/>
</dbReference>
<dbReference type="PANTHER" id="PTHR30221">
    <property type="entry name" value="SMALL-CONDUCTANCE MECHANOSENSITIVE CHANNEL"/>
    <property type="match status" value="1"/>
</dbReference>
<dbReference type="SUPFAM" id="SSF50182">
    <property type="entry name" value="Sm-like ribonucleoproteins"/>
    <property type="match status" value="1"/>
</dbReference>
<dbReference type="Gene3D" id="1.10.287.1260">
    <property type="match status" value="1"/>
</dbReference>
<dbReference type="Pfam" id="PF00924">
    <property type="entry name" value="MS_channel_2nd"/>
    <property type="match status" value="1"/>
</dbReference>
<dbReference type="Gene3D" id="2.30.30.60">
    <property type="match status" value="1"/>
</dbReference>
<organism evidence="8 9">
    <name type="scientific">Lujinxingia sediminis</name>
    <dbReference type="NCBI Taxonomy" id="2480984"/>
    <lineage>
        <taxon>Bacteria</taxon>
        <taxon>Deltaproteobacteria</taxon>
        <taxon>Bradymonadales</taxon>
        <taxon>Lujinxingiaceae</taxon>
        <taxon>Lujinxingia</taxon>
    </lineage>
</organism>
<feature type="transmembrane region" description="Helical" evidence="6">
    <location>
        <begin position="77"/>
        <end position="95"/>
    </location>
</feature>
<comment type="subcellular location">
    <subcellularLocation>
        <location evidence="1">Cell membrane</location>
        <topology evidence="1">Multi-pass membrane protein</topology>
    </subcellularLocation>
</comment>
<evidence type="ECO:0000256" key="4">
    <source>
        <dbReference type="ARBA" id="ARBA00022989"/>
    </source>
</evidence>
<dbReference type="RefSeq" id="WP_127779479.1">
    <property type="nucleotide sequence ID" value="NZ_SADD01000001.1"/>
</dbReference>
<gene>
    <name evidence="8" type="ORF">EA187_05870</name>
</gene>
<dbReference type="InterPro" id="IPR010920">
    <property type="entry name" value="LSM_dom_sf"/>
</dbReference>
<evidence type="ECO:0000259" key="7">
    <source>
        <dbReference type="Pfam" id="PF00924"/>
    </source>
</evidence>
<comment type="caution">
    <text evidence="8">The sequence shown here is derived from an EMBL/GenBank/DDBJ whole genome shotgun (WGS) entry which is preliminary data.</text>
</comment>
<feature type="domain" description="Mechanosensitive ion channel MscS" evidence="7">
    <location>
        <begin position="121"/>
        <end position="183"/>
    </location>
</feature>
<keyword evidence="2" id="KW-1003">Cell membrane</keyword>
<dbReference type="InterPro" id="IPR023408">
    <property type="entry name" value="MscS_beta-dom_sf"/>
</dbReference>
<protein>
    <submittedName>
        <fullName evidence="8">Mechanosensitive ion channel</fullName>
    </submittedName>
</protein>
<evidence type="ECO:0000313" key="9">
    <source>
        <dbReference type="Proteomes" id="UP000282926"/>
    </source>
</evidence>
<dbReference type="SUPFAM" id="SSF82689">
    <property type="entry name" value="Mechanosensitive channel protein MscS (YggB), C-terminal domain"/>
    <property type="match status" value="1"/>
</dbReference>
<accession>A0ABY0CYJ9</accession>
<evidence type="ECO:0000256" key="2">
    <source>
        <dbReference type="ARBA" id="ARBA00022475"/>
    </source>
</evidence>
<evidence type="ECO:0000256" key="3">
    <source>
        <dbReference type="ARBA" id="ARBA00022692"/>
    </source>
</evidence>
<sequence>MNLYPMVLAAGPLLAQAAPDVEEIAQRIELLNVGNLLSAATIIAVAYAVNRVVSATLESLGEGQARRRLFFKKVQSFARLGIFAAAAYLVVATFLDFEEDRAALLGLGGTLAVAVGFALKDTASSLMAGILILVDQPFQVGDRVAFGDTYGEVVEIGLRSVRIVTLDDNQVSIPNNKFLTEAVSSSNAGALDMMVEIDFYIAQSADFELAKQIVYEATITSRYVFLSKPVVVQVYDEITPLAFATHVKSKAYVIDTRYEKALLCDVMERVKRAFRLHGIHPPYTRAYEVSAEGWEEFSSSPGRNSTPVRSPINVGRAPQIMEVEEVGAHTPEVSEV</sequence>